<evidence type="ECO:0000259" key="1">
    <source>
        <dbReference type="Pfam" id="PF00535"/>
    </source>
</evidence>
<keyword evidence="3" id="KW-1185">Reference proteome</keyword>
<dbReference type="InterPro" id="IPR029044">
    <property type="entry name" value="Nucleotide-diphossugar_trans"/>
</dbReference>
<reference evidence="2 3" key="1">
    <citation type="submission" date="2020-04" db="EMBL/GenBank/DDBJ databases">
        <title>Complete genome of a Psychrophilic, Marine, Gas Vacuolate Bacterium Polaromonas vacuolata KCTC 22033T.</title>
        <authorList>
            <person name="Hwang K."/>
            <person name="Kim K.M."/>
        </authorList>
    </citation>
    <scope>NUCLEOTIDE SEQUENCE [LARGE SCALE GENOMIC DNA]</scope>
    <source>
        <strain evidence="2 3">KCTC 22033</strain>
    </source>
</reference>
<dbReference type="Gene3D" id="3.90.550.10">
    <property type="entry name" value="Spore Coat Polysaccharide Biosynthesis Protein SpsA, Chain A"/>
    <property type="match status" value="1"/>
</dbReference>
<sequence>MTKKFPLVSIVTPTYNQAEYLAETIESVLAQDYPNIEYIVLDDGSTDETSEILKKYSGNIRYERHANMGQARTLNKGWAMSSGTVLGYLSSDDILYPGAIRKLVEILERDESIVCSFPDADLIDSQSRVVKKNICQPFNLGDLIIRQECYIGPGALFRRTSFEAVGGWKTELKLAPDREFWMRLAAHGRFEMCRDVLAGYRMHSNSISYKDVSELAASEYLWVLDQYFANALVPVDIASRKSESYGYAKLILARNCFRSGFLKRGWALYQEACSLHPPLRNFNIKIKIIRNVISKPVRIALSTFRSLIKS</sequence>
<evidence type="ECO:0000313" key="2">
    <source>
        <dbReference type="EMBL" id="QJC55011.1"/>
    </source>
</evidence>
<dbReference type="AlphaFoldDB" id="A0A6H2H562"/>
<feature type="domain" description="Glycosyltransferase 2-like" evidence="1">
    <location>
        <begin position="9"/>
        <end position="165"/>
    </location>
</feature>
<dbReference type="Proteomes" id="UP000502041">
    <property type="component" value="Chromosome"/>
</dbReference>
<organism evidence="2 3">
    <name type="scientific">Polaromonas vacuolata</name>
    <dbReference type="NCBI Taxonomy" id="37448"/>
    <lineage>
        <taxon>Bacteria</taxon>
        <taxon>Pseudomonadati</taxon>
        <taxon>Pseudomonadota</taxon>
        <taxon>Betaproteobacteria</taxon>
        <taxon>Burkholderiales</taxon>
        <taxon>Comamonadaceae</taxon>
        <taxon>Polaromonas</taxon>
    </lineage>
</organism>
<dbReference type="SUPFAM" id="SSF53448">
    <property type="entry name" value="Nucleotide-diphospho-sugar transferases"/>
    <property type="match status" value="1"/>
</dbReference>
<dbReference type="Pfam" id="PF00535">
    <property type="entry name" value="Glycos_transf_2"/>
    <property type="match status" value="1"/>
</dbReference>
<proteinExistence type="predicted"/>
<dbReference type="InterPro" id="IPR001173">
    <property type="entry name" value="Glyco_trans_2-like"/>
</dbReference>
<dbReference type="RefSeq" id="WP_168920934.1">
    <property type="nucleotide sequence ID" value="NZ_CP051461.1"/>
</dbReference>
<name>A0A6H2H562_9BURK</name>
<evidence type="ECO:0000313" key="3">
    <source>
        <dbReference type="Proteomes" id="UP000502041"/>
    </source>
</evidence>
<gene>
    <name evidence="2" type="primary">kfoC_1</name>
    <name evidence="2" type="ORF">HC248_00274</name>
</gene>
<dbReference type="PANTHER" id="PTHR22916:SF3">
    <property type="entry name" value="UDP-GLCNAC:BETAGAL BETA-1,3-N-ACETYLGLUCOSAMINYLTRANSFERASE-LIKE PROTEIN 1"/>
    <property type="match status" value="1"/>
</dbReference>
<accession>A0A6H2H562</accession>
<dbReference type="EMBL" id="CP051461">
    <property type="protein sequence ID" value="QJC55011.1"/>
    <property type="molecule type" value="Genomic_DNA"/>
</dbReference>
<dbReference type="PANTHER" id="PTHR22916">
    <property type="entry name" value="GLYCOSYLTRANSFERASE"/>
    <property type="match status" value="1"/>
</dbReference>
<dbReference type="KEGG" id="pvac:HC248_00274"/>
<dbReference type="GO" id="GO:0016758">
    <property type="term" value="F:hexosyltransferase activity"/>
    <property type="evidence" value="ECO:0007669"/>
    <property type="project" value="UniProtKB-ARBA"/>
</dbReference>
<protein>
    <submittedName>
        <fullName evidence="2">Chondroitin synthase</fullName>
    </submittedName>
</protein>